<dbReference type="OrthoDB" id="7211147at2"/>
<gene>
    <name evidence="1" type="ORF">DJ019_04695</name>
</gene>
<evidence type="ECO:0000313" key="1">
    <source>
        <dbReference type="EMBL" id="RAK67234.1"/>
    </source>
</evidence>
<evidence type="ECO:0000313" key="2">
    <source>
        <dbReference type="Proteomes" id="UP000249524"/>
    </source>
</evidence>
<proteinExistence type="predicted"/>
<dbReference type="Proteomes" id="UP000249524">
    <property type="component" value="Unassembled WGS sequence"/>
</dbReference>
<comment type="caution">
    <text evidence="1">The sequence shown here is derived from an EMBL/GenBank/DDBJ whole genome shotgun (WGS) entry which is preliminary data.</text>
</comment>
<name>A0A328BMR4_9CAUL</name>
<organism evidence="1 2">
    <name type="scientific">Phenylobacterium kunshanense</name>
    <dbReference type="NCBI Taxonomy" id="1445034"/>
    <lineage>
        <taxon>Bacteria</taxon>
        <taxon>Pseudomonadati</taxon>
        <taxon>Pseudomonadota</taxon>
        <taxon>Alphaproteobacteria</taxon>
        <taxon>Caulobacterales</taxon>
        <taxon>Caulobacteraceae</taxon>
        <taxon>Phenylobacterium</taxon>
    </lineage>
</organism>
<keyword evidence="2" id="KW-1185">Reference proteome</keyword>
<dbReference type="EMBL" id="QFYS01000002">
    <property type="protein sequence ID" value="RAK67234.1"/>
    <property type="molecule type" value="Genomic_DNA"/>
</dbReference>
<accession>A0A328BMR4</accession>
<dbReference type="AlphaFoldDB" id="A0A328BMR4"/>
<reference evidence="1 2" key="1">
    <citation type="submission" date="2018-05" db="EMBL/GenBank/DDBJ databases">
        <authorList>
            <person name="Lanie J.A."/>
            <person name="Ng W.-L."/>
            <person name="Kazmierczak K.M."/>
            <person name="Andrzejewski T.M."/>
            <person name="Davidsen T.M."/>
            <person name="Wayne K.J."/>
            <person name="Tettelin H."/>
            <person name="Glass J.I."/>
            <person name="Rusch D."/>
            <person name="Podicherti R."/>
            <person name="Tsui H.-C.T."/>
            <person name="Winkler M.E."/>
        </authorList>
    </citation>
    <scope>NUCLEOTIDE SEQUENCE [LARGE SCALE GENOMIC DNA]</scope>
    <source>
        <strain evidence="1 2">BUT-10</strain>
    </source>
</reference>
<sequence>MSEPTPKPEAEDAAAFVSAVEKGLETLDRGRGVSYEKVRRWLLSWGTDKETAPPECP</sequence>
<protein>
    <submittedName>
        <fullName evidence="1">CopG family transcriptional regulator</fullName>
    </submittedName>
</protein>
<dbReference type="RefSeq" id="WP_111274845.1">
    <property type="nucleotide sequence ID" value="NZ_QFYS01000002.1"/>
</dbReference>